<reference evidence="1" key="2">
    <citation type="journal article" date="2023" name="Science">
        <title>Genomic signatures of disease resistance in endangered staghorn corals.</title>
        <authorList>
            <person name="Vollmer S.V."/>
            <person name="Selwyn J.D."/>
            <person name="Despard B.A."/>
            <person name="Roesel C.L."/>
        </authorList>
    </citation>
    <scope>NUCLEOTIDE SEQUENCE</scope>
    <source>
        <strain evidence="1">K2</strain>
    </source>
</reference>
<feature type="non-terminal residue" evidence="1">
    <location>
        <position position="1"/>
    </location>
</feature>
<evidence type="ECO:0000313" key="2">
    <source>
        <dbReference type="Proteomes" id="UP001249851"/>
    </source>
</evidence>
<gene>
    <name evidence="1" type="ORF">P5673_019895</name>
</gene>
<organism evidence="1 2">
    <name type="scientific">Acropora cervicornis</name>
    <name type="common">Staghorn coral</name>
    <dbReference type="NCBI Taxonomy" id="6130"/>
    <lineage>
        <taxon>Eukaryota</taxon>
        <taxon>Metazoa</taxon>
        <taxon>Cnidaria</taxon>
        <taxon>Anthozoa</taxon>
        <taxon>Hexacorallia</taxon>
        <taxon>Scleractinia</taxon>
        <taxon>Astrocoeniina</taxon>
        <taxon>Acroporidae</taxon>
        <taxon>Acropora</taxon>
    </lineage>
</organism>
<comment type="caution">
    <text evidence="1">The sequence shown here is derived from an EMBL/GenBank/DDBJ whole genome shotgun (WGS) entry which is preliminary data.</text>
</comment>
<protein>
    <submittedName>
        <fullName evidence="1">Uncharacterized protein</fullName>
    </submittedName>
</protein>
<dbReference type="AlphaFoldDB" id="A0AAD9V1M7"/>
<reference evidence="1" key="1">
    <citation type="journal article" date="2023" name="G3 (Bethesda)">
        <title>Whole genome assembly and annotation of the endangered Caribbean coral Acropora cervicornis.</title>
        <authorList>
            <person name="Selwyn J.D."/>
            <person name="Vollmer S.V."/>
        </authorList>
    </citation>
    <scope>NUCLEOTIDE SEQUENCE</scope>
    <source>
        <strain evidence="1">K2</strain>
    </source>
</reference>
<dbReference type="Proteomes" id="UP001249851">
    <property type="component" value="Unassembled WGS sequence"/>
</dbReference>
<keyword evidence="2" id="KW-1185">Reference proteome</keyword>
<accession>A0AAD9V1M7</accession>
<name>A0AAD9V1M7_ACRCE</name>
<dbReference type="EMBL" id="JARQWQ010000047">
    <property type="protein sequence ID" value="KAK2557911.1"/>
    <property type="molecule type" value="Genomic_DNA"/>
</dbReference>
<proteinExistence type="predicted"/>
<sequence>QAKLSLTLLPGQFNFASANFQTACGGIPVSSLTVKPALEMIERLRNAMTAETVLQTRELSPQSY</sequence>
<evidence type="ECO:0000313" key="1">
    <source>
        <dbReference type="EMBL" id="KAK2557911.1"/>
    </source>
</evidence>